<keyword evidence="3" id="KW-1185">Reference proteome</keyword>
<keyword evidence="1" id="KW-0233">DNA recombination</keyword>
<dbReference type="SUPFAM" id="SSF56349">
    <property type="entry name" value="DNA breaking-rejoining enzymes"/>
    <property type="match status" value="1"/>
</dbReference>
<organism evidence="2 3">
    <name type="scientific">Streptomyces celluloflavus</name>
    <dbReference type="NCBI Taxonomy" id="58344"/>
    <lineage>
        <taxon>Bacteria</taxon>
        <taxon>Bacillati</taxon>
        <taxon>Actinomycetota</taxon>
        <taxon>Actinomycetes</taxon>
        <taxon>Kitasatosporales</taxon>
        <taxon>Streptomycetaceae</taxon>
        <taxon>Streptomyces</taxon>
    </lineage>
</organism>
<dbReference type="InterPro" id="IPR011010">
    <property type="entry name" value="DNA_brk_join_enz"/>
</dbReference>
<protein>
    <submittedName>
        <fullName evidence="2">Integrase</fullName>
    </submittedName>
</protein>
<name>A0ABW7RQV3_9ACTN</name>
<evidence type="ECO:0000313" key="2">
    <source>
        <dbReference type="EMBL" id="MFH8589841.1"/>
    </source>
</evidence>
<proteinExistence type="predicted"/>
<dbReference type="Gene3D" id="1.10.443.10">
    <property type="entry name" value="Intergrase catalytic core"/>
    <property type="match status" value="1"/>
</dbReference>
<evidence type="ECO:0000256" key="1">
    <source>
        <dbReference type="ARBA" id="ARBA00023172"/>
    </source>
</evidence>
<reference evidence="2 3" key="1">
    <citation type="submission" date="2024-10" db="EMBL/GenBank/DDBJ databases">
        <title>The Natural Products Discovery Center: Release of the First 8490 Sequenced Strains for Exploring Actinobacteria Biosynthetic Diversity.</title>
        <authorList>
            <person name="Kalkreuter E."/>
            <person name="Kautsar S.A."/>
            <person name="Yang D."/>
            <person name="Bader C.D."/>
            <person name="Teijaro C.N."/>
            <person name="Fluegel L."/>
            <person name="Davis C.M."/>
            <person name="Simpson J.R."/>
            <person name="Lauterbach L."/>
            <person name="Steele A.D."/>
            <person name="Gui C."/>
            <person name="Meng S."/>
            <person name="Li G."/>
            <person name="Viehrig K."/>
            <person name="Ye F."/>
            <person name="Su P."/>
            <person name="Kiefer A.F."/>
            <person name="Nichols A."/>
            <person name="Cepeda A.J."/>
            <person name="Yan W."/>
            <person name="Fan B."/>
            <person name="Jiang Y."/>
            <person name="Adhikari A."/>
            <person name="Zheng C.-J."/>
            <person name="Schuster L."/>
            <person name="Cowan T.M."/>
            <person name="Smanski M.J."/>
            <person name="Chevrette M.G."/>
            <person name="De Carvalho L.P.S."/>
            <person name="Shen B."/>
        </authorList>
    </citation>
    <scope>NUCLEOTIDE SEQUENCE [LARGE SCALE GENOMIC DNA]</scope>
    <source>
        <strain evidence="2 3">NPDC018013</strain>
    </source>
</reference>
<comment type="caution">
    <text evidence="2">The sequence shown here is derived from an EMBL/GenBank/DDBJ whole genome shotgun (WGS) entry which is preliminary data.</text>
</comment>
<gene>
    <name evidence="2" type="ORF">ACH4GP_36640</name>
</gene>
<accession>A0ABW7RQV3</accession>
<evidence type="ECO:0000313" key="3">
    <source>
        <dbReference type="Proteomes" id="UP001610990"/>
    </source>
</evidence>
<dbReference type="EMBL" id="JBIRGH010000037">
    <property type="protein sequence ID" value="MFH8589841.1"/>
    <property type="molecule type" value="Genomic_DNA"/>
</dbReference>
<dbReference type="RefSeq" id="WP_397676871.1">
    <property type="nucleotide sequence ID" value="NZ_JBIRGH010000037.1"/>
</dbReference>
<dbReference type="Proteomes" id="UP001610990">
    <property type="component" value="Unassembled WGS sequence"/>
</dbReference>
<sequence>MTTTASATDPYVLPLPASTTAVVPVRFLVEAHAHLNATYGCETWPLAPLTANPSTVSTTVHWKTCPSPFREELRLAAWTMINGQLRPTFLRERGNQIRGRVSAALTTGTIHHWIHLARWLEAREITTLTHCDTAVLHEYGQHLLDSGKSRNVVQRSLGAITRLWAFDQMSARPAGIARPPWDEHGVDDYLPPATSYSGENRTEPLAADTMGPLLVWAIRMVVDFSDDILAAHATNQRLRQIVRATTATPAGLASLHAFLDPLIAAWAPIPATQSQGKLSMARAYLSAVTGASDMQVGWLFRNKAYKAALAERPGPCPLDLPVTGRLEGRPWREYIDYYETADLLRHLGTACFIVISYLTGMRPQETLGLRAGCCPDPDPDQQGTIGPHLIRGKQFKTAVDEHGNHQSAGTDRDVPWVAIPPVVEAIRVLERIVPANQLLFDGRIHDRYHRPGSGSLRSGALGHRIEDFVAWANKEAAAHGLDNDMIPPDPHGPIGTKRFRRSLAWHIARRPGGLVALAIQYGHLRTALVSEGYAARSRGGIHELIDMETVRAVSDTVGDLYDALEAGEGVSGPAARHAIKAATHAPRFAGAAITVTTARRLLANEDAMLFDNPQAFLLCHYKRAQALCHRDEKDTPTLDHCVPGCGNVVRTDRHATQLRNHANDLEARAALLPQPVAQRLLATANKLRNFADTHQRTRLTLQENPA</sequence>
<dbReference type="InterPro" id="IPR013762">
    <property type="entry name" value="Integrase-like_cat_sf"/>
</dbReference>